<dbReference type="GO" id="GO:0015031">
    <property type="term" value="P:protein transport"/>
    <property type="evidence" value="ECO:0007669"/>
    <property type="project" value="UniProtKB-KW"/>
</dbReference>
<evidence type="ECO:0000256" key="9">
    <source>
        <dbReference type="SAM" id="MobiDB-lite"/>
    </source>
</evidence>
<dbReference type="GO" id="GO:0032511">
    <property type="term" value="P:late endosome to vacuole transport via multivesicular body sorting pathway"/>
    <property type="evidence" value="ECO:0007669"/>
    <property type="project" value="InterPro"/>
</dbReference>
<dbReference type="PANTHER" id="PTHR46009:SF1">
    <property type="entry name" value="VACUOLAR PROTEIN SORTING-ASSOCIATED PROTEIN VTA1 HOMOLOG"/>
    <property type="match status" value="1"/>
</dbReference>
<name>A0AA39R8F9_9LECA</name>
<keyword evidence="8" id="KW-0472">Membrane</keyword>
<feature type="region of interest" description="Disordered" evidence="9">
    <location>
        <begin position="161"/>
        <end position="414"/>
    </location>
</feature>
<evidence type="ECO:0000256" key="4">
    <source>
        <dbReference type="ARBA" id="ARBA00022448"/>
    </source>
</evidence>
<evidence type="ECO:0000256" key="8">
    <source>
        <dbReference type="ARBA" id="ARBA00023136"/>
    </source>
</evidence>
<evidence type="ECO:0000256" key="5">
    <source>
        <dbReference type="ARBA" id="ARBA00022490"/>
    </source>
</evidence>
<proteinExistence type="inferred from homology"/>
<evidence type="ECO:0000313" key="13">
    <source>
        <dbReference type="Proteomes" id="UP001166286"/>
    </source>
</evidence>
<evidence type="ECO:0008006" key="14">
    <source>
        <dbReference type="Google" id="ProtNLM"/>
    </source>
</evidence>
<dbReference type="InterPro" id="IPR039431">
    <property type="entry name" value="Vta1/CALS_N"/>
</dbReference>
<evidence type="ECO:0000313" key="12">
    <source>
        <dbReference type="EMBL" id="KAK0515574.1"/>
    </source>
</evidence>
<dbReference type="Proteomes" id="UP001166286">
    <property type="component" value="Unassembled WGS sequence"/>
</dbReference>
<feature type="compositionally biased region" description="Polar residues" evidence="9">
    <location>
        <begin position="378"/>
        <end position="388"/>
    </location>
</feature>
<protein>
    <recommendedName>
        <fullName evidence="14">DUF605-domain-containing protein</fullName>
    </recommendedName>
</protein>
<dbReference type="EMBL" id="JAFEKC020000003">
    <property type="protein sequence ID" value="KAK0515574.1"/>
    <property type="molecule type" value="Genomic_DNA"/>
</dbReference>
<evidence type="ECO:0000256" key="3">
    <source>
        <dbReference type="ARBA" id="ARBA00007895"/>
    </source>
</evidence>
<dbReference type="Pfam" id="PF04652">
    <property type="entry name" value="Vta1"/>
    <property type="match status" value="1"/>
</dbReference>
<comment type="caution">
    <text evidence="12">The sequence shown here is derived from an EMBL/GenBank/DDBJ whole genome shotgun (WGS) entry which is preliminary data.</text>
</comment>
<feature type="compositionally biased region" description="Pro residues" evidence="9">
    <location>
        <begin position="290"/>
        <end position="299"/>
    </location>
</feature>
<dbReference type="GO" id="GO:0005771">
    <property type="term" value="C:multivesicular body"/>
    <property type="evidence" value="ECO:0007669"/>
    <property type="project" value="TreeGrafter"/>
</dbReference>
<dbReference type="InterPro" id="IPR044538">
    <property type="entry name" value="Vta1-like"/>
</dbReference>
<evidence type="ECO:0000256" key="6">
    <source>
        <dbReference type="ARBA" id="ARBA00022753"/>
    </source>
</evidence>
<keyword evidence="5" id="KW-0963">Cytoplasm</keyword>
<dbReference type="GO" id="GO:0010008">
    <property type="term" value="C:endosome membrane"/>
    <property type="evidence" value="ECO:0007669"/>
    <property type="project" value="UniProtKB-SubCell"/>
</dbReference>
<organism evidence="12 13">
    <name type="scientific">Cladonia borealis</name>
    <dbReference type="NCBI Taxonomy" id="184061"/>
    <lineage>
        <taxon>Eukaryota</taxon>
        <taxon>Fungi</taxon>
        <taxon>Dikarya</taxon>
        <taxon>Ascomycota</taxon>
        <taxon>Pezizomycotina</taxon>
        <taxon>Lecanoromycetes</taxon>
        <taxon>OSLEUM clade</taxon>
        <taxon>Lecanoromycetidae</taxon>
        <taxon>Lecanorales</taxon>
        <taxon>Lecanorineae</taxon>
        <taxon>Cladoniaceae</taxon>
        <taxon>Cladonia</taxon>
    </lineage>
</organism>
<dbReference type="Gene3D" id="1.25.40.270">
    <property type="entry name" value="Vacuolar protein sorting-associated protein vta1"/>
    <property type="match status" value="1"/>
</dbReference>
<reference evidence="12" key="1">
    <citation type="submission" date="2023-03" db="EMBL/GenBank/DDBJ databases">
        <title>Complete genome of Cladonia borealis.</title>
        <authorList>
            <person name="Park H."/>
        </authorList>
    </citation>
    <scope>NUCLEOTIDE SEQUENCE</scope>
    <source>
        <strain evidence="12">ANT050790</strain>
    </source>
</reference>
<sequence length="460" mass="49922">MAAAIPPALKSADITRFAQRAGQLEKAKPVVAYWCNYWIVEQILAKGLHQKDDDCKNYTMNLMDKLEQYQTKSDYAENDAISDDMAGQAYIEQFGLETFQRGENAMKANKASRQTADTLQAAATFLDLCQIWGPLEPEVASKIKFAKYHSLRILKAIKAGEDPNLSNPAPEPEQTPLDPNDPEVQNLNGQNPNLARQPSVEEVPDEHDKLQGHLAQRSTYDESLHPSRAPSIPPHPESHHQAPSQVQGEEYYRTAPPKVSPLASSNNDRNIFEEGGYFPTVPDSESTLPDPRPQDPGSPPVASLPDTPSLPHLSGASPYEFRPPQPPATSSLHSFPPPSLVESMLSPSAPPPVSSYPSAPAGTSVPSFPSHPQPSSAPRPSNQTSQQPPFAMQGVPARESAPSQPAAPPPVVSQASYLSDEEAILKAQKHARWAISALNFEDVNTAVKELRGALDSLGAR</sequence>
<dbReference type="InterPro" id="IPR023175">
    <property type="entry name" value="Vta1/CALS_N_sf"/>
</dbReference>
<keyword evidence="13" id="KW-1185">Reference proteome</keyword>
<keyword evidence="4" id="KW-0813">Transport</keyword>
<evidence type="ECO:0000259" key="11">
    <source>
        <dbReference type="Pfam" id="PF18097"/>
    </source>
</evidence>
<dbReference type="Gene3D" id="1.20.5.420">
    <property type="entry name" value="Immunoglobulin FC, subunit C"/>
    <property type="match status" value="1"/>
</dbReference>
<accession>A0AA39R8F9</accession>
<evidence type="ECO:0000259" key="10">
    <source>
        <dbReference type="Pfam" id="PF04652"/>
    </source>
</evidence>
<feature type="domain" description="Vta1/callose synthase N-terminal" evidence="10">
    <location>
        <begin position="13"/>
        <end position="158"/>
    </location>
</feature>
<dbReference type="Pfam" id="PF18097">
    <property type="entry name" value="Vta1_C"/>
    <property type="match status" value="1"/>
</dbReference>
<evidence type="ECO:0000256" key="7">
    <source>
        <dbReference type="ARBA" id="ARBA00022927"/>
    </source>
</evidence>
<feature type="compositionally biased region" description="Polar residues" evidence="9">
    <location>
        <begin position="183"/>
        <end position="196"/>
    </location>
</feature>
<dbReference type="PANTHER" id="PTHR46009">
    <property type="entry name" value="VACUOLAR PROTEIN SORTING-ASSOCIATED PROTEIN VTA1 HOMOLOG"/>
    <property type="match status" value="1"/>
</dbReference>
<feature type="domain" description="Vta1 C-terminal" evidence="11">
    <location>
        <begin position="422"/>
        <end position="457"/>
    </location>
</feature>
<keyword evidence="7" id="KW-0653">Protein transport</keyword>
<gene>
    <name evidence="12" type="ORF">JMJ35_001608</name>
</gene>
<evidence type="ECO:0000256" key="2">
    <source>
        <dbReference type="ARBA" id="ARBA00004496"/>
    </source>
</evidence>
<comment type="similarity">
    <text evidence="3">Belongs to the VTA1 family.</text>
</comment>
<dbReference type="AlphaFoldDB" id="A0AA39R8F9"/>
<keyword evidence="6" id="KW-0967">Endosome</keyword>
<dbReference type="InterPro" id="IPR041212">
    <property type="entry name" value="Vta1_C"/>
</dbReference>
<comment type="subcellular location">
    <subcellularLocation>
        <location evidence="2">Cytoplasm</location>
    </subcellularLocation>
    <subcellularLocation>
        <location evidence="1">Endosome membrane</location>
        <topology evidence="1">Peripheral membrane protein</topology>
    </subcellularLocation>
</comment>
<evidence type="ECO:0000256" key="1">
    <source>
        <dbReference type="ARBA" id="ARBA00004481"/>
    </source>
</evidence>